<proteinExistence type="predicted"/>
<dbReference type="EMBL" id="OX451739">
    <property type="protein sequence ID" value="CAI8611001.1"/>
    <property type="molecule type" value="Genomic_DNA"/>
</dbReference>
<feature type="region of interest" description="Disordered" evidence="1">
    <location>
        <begin position="103"/>
        <end position="149"/>
    </location>
</feature>
<feature type="compositionally biased region" description="Polar residues" evidence="1">
    <location>
        <begin position="103"/>
        <end position="112"/>
    </location>
</feature>
<accession>A0AAV1AMS0</accession>
<dbReference type="AlphaFoldDB" id="A0AAV1AMS0"/>
<feature type="compositionally biased region" description="Polar residues" evidence="1">
    <location>
        <begin position="138"/>
        <end position="147"/>
    </location>
</feature>
<gene>
    <name evidence="2" type="ORF">VFH_IV208600</name>
</gene>
<evidence type="ECO:0000256" key="1">
    <source>
        <dbReference type="SAM" id="MobiDB-lite"/>
    </source>
</evidence>
<name>A0AAV1AMS0_VICFA</name>
<evidence type="ECO:0000313" key="3">
    <source>
        <dbReference type="Proteomes" id="UP001157006"/>
    </source>
</evidence>
<sequence>MEQTELRSAVKNLSATDVDNSSSPEIQSELLSATKPENIGDNSNCDEGKVADKPEETLKADLGVNLEDSSMTRKIKKKQWIPKGKIATPNVIQDDTIEKNTEMITTPNVSQHNSEEENEEEFWSKPNKASRDRGKAIIQTSNSSGVHGNNGFEVLGGWNEPLVAFDMGT</sequence>
<feature type="compositionally biased region" description="Basic and acidic residues" evidence="1">
    <location>
        <begin position="46"/>
        <end position="56"/>
    </location>
</feature>
<organism evidence="2 3">
    <name type="scientific">Vicia faba</name>
    <name type="common">Broad bean</name>
    <name type="synonym">Faba vulgaris</name>
    <dbReference type="NCBI Taxonomy" id="3906"/>
    <lineage>
        <taxon>Eukaryota</taxon>
        <taxon>Viridiplantae</taxon>
        <taxon>Streptophyta</taxon>
        <taxon>Embryophyta</taxon>
        <taxon>Tracheophyta</taxon>
        <taxon>Spermatophyta</taxon>
        <taxon>Magnoliopsida</taxon>
        <taxon>eudicotyledons</taxon>
        <taxon>Gunneridae</taxon>
        <taxon>Pentapetalae</taxon>
        <taxon>rosids</taxon>
        <taxon>fabids</taxon>
        <taxon>Fabales</taxon>
        <taxon>Fabaceae</taxon>
        <taxon>Papilionoideae</taxon>
        <taxon>50 kb inversion clade</taxon>
        <taxon>NPAAA clade</taxon>
        <taxon>Hologalegina</taxon>
        <taxon>IRL clade</taxon>
        <taxon>Fabeae</taxon>
        <taxon>Vicia</taxon>
    </lineage>
</organism>
<feature type="region of interest" description="Disordered" evidence="1">
    <location>
        <begin position="1"/>
        <end position="56"/>
    </location>
</feature>
<dbReference type="Proteomes" id="UP001157006">
    <property type="component" value="Chromosome 4"/>
</dbReference>
<protein>
    <submittedName>
        <fullName evidence="2">Uncharacterized protein</fullName>
    </submittedName>
</protein>
<reference evidence="2 3" key="1">
    <citation type="submission" date="2023-01" db="EMBL/GenBank/DDBJ databases">
        <authorList>
            <person name="Kreplak J."/>
        </authorList>
    </citation>
    <scope>NUCLEOTIDE SEQUENCE [LARGE SCALE GENOMIC DNA]</scope>
</reference>
<evidence type="ECO:0000313" key="2">
    <source>
        <dbReference type="EMBL" id="CAI8611001.1"/>
    </source>
</evidence>
<feature type="compositionally biased region" description="Polar residues" evidence="1">
    <location>
        <begin position="11"/>
        <end position="31"/>
    </location>
</feature>
<keyword evidence="3" id="KW-1185">Reference proteome</keyword>